<proteinExistence type="predicted"/>
<feature type="compositionally biased region" description="Low complexity" evidence="1">
    <location>
        <begin position="117"/>
        <end position="145"/>
    </location>
</feature>
<dbReference type="AlphaFoldDB" id="A0A0D3L253"/>
<organism evidence="2 3">
    <name type="scientific">Emiliania huxleyi (strain CCMP1516)</name>
    <dbReference type="NCBI Taxonomy" id="280463"/>
    <lineage>
        <taxon>Eukaryota</taxon>
        <taxon>Haptista</taxon>
        <taxon>Haptophyta</taxon>
        <taxon>Prymnesiophyceae</taxon>
        <taxon>Isochrysidales</taxon>
        <taxon>Noelaerhabdaceae</taxon>
        <taxon>Emiliania</taxon>
    </lineage>
</organism>
<feature type="compositionally biased region" description="Gly residues" evidence="1">
    <location>
        <begin position="194"/>
        <end position="204"/>
    </location>
</feature>
<evidence type="ECO:0000313" key="2">
    <source>
        <dbReference type="EnsemblProtists" id="EOD42088"/>
    </source>
</evidence>
<reference evidence="3" key="1">
    <citation type="journal article" date="2013" name="Nature">
        <title>Pan genome of the phytoplankton Emiliania underpins its global distribution.</title>
        <authorList>
            <person name="Read B.A."/>
            <person name="Kegel J."/>
            <person name="Klute M.J."/>
            <person name="Kuo A."/>
            <person name="Lefebvre S.C."/>
            <person name="Maumus F."/>
            <person name="Mayer C."/>
            <person name="Miller J."/>
            <person name="Monier A."/>
            <person name="Salamov A."/>
            <person name="Young J."/>
            <person name="Aguilar M."/>
            <person name="Claverie J.M."/>
            <person name="Frickenhaus S."/>
            <person name="Gonzalez K."/>
            <person name="Herman E.K."/>
            <person name="Lin Y.C."/>
            <person name="Napier J."/>
            <person name="Ogata H."/>
            <person name="Sarno A.F."/>
            <person name="Shmutz J."/>
            <person name="Schroeder D."/>
            <person name="de Vargas C."/>
            <person name="Verret F."/>
            <person name="von Dassow P."/>
            <person name="Valentin K."/>
            <person name="Van de Peer Y."/>
            <person name="Wheeler G."/>
            <person name="Dacks J.B."/>
            <person name="Delwiche C.F."/>
            <person name="Dyhrman S.T."/>
            <person name="Glockner G."/>
            <person name="John U."/>
            <person name="Richards T."/>
            <person name="Worden A.Z."/>
            <person name="Zhang X."/>
            <person name="Grigoriev I.V."/>
            <person name="Allen A.E."/>
            <person name="Bidle K."/>
            <person name="Borodovsky M."/>
            <person name="Bowler C."/>
            <person name="Brownlee C."/>
            <person name="Cock J.M."/>
            <person name="Elias M."/>
            <person name="Gladyshev V.N."/>
            <person name="Groth M."/>
            <person name="Guda C."/>
            <person name="Hadaegh A."/>
            <person name="Iglesias-Rodriguez M.D."/>
            <person name="Jenkins J."/>
            <person name="Jones B.M."/>
            <person name="Lawson T."/>
            <person name="Leese F."/>
            <person name="Lindquist E."/>
            <person name="Lobanov A."/>
            <person name="Lomsadze A."/>
            <person name="Malik S.B."/>
            <person name="Marsh M.E."/>
            <person name="Mackinder L."/>
            <person name="Mock T."/>
            <person name="Mueller-Roeber B."/>
            <person name="Pagarete A."/>
            <person name="Parker M."/>
            <person name="Probert I."/>
            <person name="Quesneville H."/>
            <person name="Raines C."/>
            <person name="Rensing S.A."/>
            <person name="Riano-Pachon D.M."/>
            <person name="Richier S."/>
            <person name="Rokitta S."/>
            <person name="Shiraiwa Y."/>
            <person name="Soanes D.M."/>
            <person name="van der Giezen M."/>
            <person name="Wahlund T.M."/>
            <person name="Williams B."/>
            <person name="Wilson W."/>
            <person name="Wolfe G."/>
            <person name="Wurch L.L."/>
        </authorList>
    </citation>
    <scope>NUCLEOTIDE SEQUENCE</scope>
</reference>
<protein>
    <submittedName>
        <fullName evidence="2">Uncharacterized protein</fullName>
    </submittedName>
</protein>
<evidence type="ECO:0000256" key="1">
    <source>
        <dbReference type="SAM" id="MobiDB-lite"/>
    </source>
</evidence>
<dbReference type="Proteomes" id="UP000013827">
    <property type="component" value="Unassembled WGS sequence"/>
</dbReference>
<dbReference type="HOGENOM" id="CLU_1346317_0_0_1"/>
<sequence>ATRAAVSVSRGSAARRASRRRCLRLSSTRTTWLRAGRWRCARTLRRPSCSRCAPPSPSRCRPTLSCSRTGGSRSSRTRRSSGGCWSPSRPPRLSRATAALPCCSPSRTTGSLSPPHRSASASTAQRQTAPQSSRGTAVAAASATAIGNRHRRPACCPTAAARAAATAASASARPPRLSPCSPPLSPSAGRSARSGGGGARPRRR</sequence>
<dbReference type="RefSeq" id="XP_005794517.1">
    <property type="nucleotide sequence ID" value="XM_005794460.1"/>
</dbReference>
<feature type="compositionally biased region" description="Pro residues" evidence="1">
    <location>
        <begin position="176"/>
        <end position="185"/>
    </location>
</feature>
<dbReference type="EnsemblProtists" id="EOD42088">
    <property type="protein sequence ID" value="EOD42088"/>
    <property type="gene ID" value="EMIHUDRAFT_431939"/>
</dbReference>
<feature type="compositionally biased region" description="Low complexity" evidence="1">
    <location>
        <begin position="47"/>
        <end position="84"/>
    </location>
</feature>
<feature type="compositionally biased region" description="Low complexity" evidence="1">
    <location>
        <begin position="154"/>
        <end position="175"/>
    </location>
</feature>
<name>A0A0D3L253_EMIH1</name>
<feature type="region of interest" description="Disordered" evidence="1">
    <location>
        <begin position="47"/>
        <end position="204"/>
    </location>
</feature>
<evidence type="ECO:0000313" key="3">
    <source>
        <dbReference type="Proteomes" id="UP000013827"/>
    </source>
</evidence>
<dbReference type="PaxDb" id="2903-EOD42088"/>
<dbReference type="KEGG" id="ehx:EMIHUDRAFT_431939"/>
<reference evidence="2" key="2">
    <citation type="submission" date="2024-10" db="UniProtKB">
        <authorList>
            <consortium name="EnsemblProtists"/>
        </authorList>
    </citation>
    <scope>IDENTIFICATION</scope>
</reference>
<keyword evidence="3" id="KW-1185">Reference proteome</keyword>
<dbReference type="GeneID" id="17287358"/>
<accession>A0A0D3L253</accession>